<protein>
    <submittedName>
        <fullName evidence="12">Serine-type D-Ala-D-Ala carboxypeptidase</fullName>
    </submittedName>
</protein>
<dbReference type="Pfam" id="PF00768">
    <property type="entry name" value="Peptidase_S11"/>
    <property type="match status" value="1"/>
</dbReference>
<feature type="active site" description="Proton acceptor" evidence="7">
    <location>
        <position position="66"/>
    </location>
</feature>
<comment type="similarity">
    <text evidence="1 9">Belongs to the peptidase S11 family.</text>
</comment>
<organism evidence="12 13">
    <name type="scientific">Lacticaseibacillus nasuensis JCM 17158</name>
    <dbReference type="NCBI Taxonomy" id="1291734"/>
    <lineage>
        <taxon>Bacteria</taxon>
        <taxon>Bacillati</taxon>
        <taxon>Bacillota</taxon>
        <taxon>Bacilli</taxon>
        <taxon>Lactobacillales</taxon>
        <taxon>Lactobacillaceae</taxon>
        <taxon>Lacticaseibacillus</taxon>
    </lineage>
</organism>
<dbReference type="Gene3D" id="3.40.710.10">
    <property type="entry name" value="DD-peptidase/beta-lactamase superfamily"/>
    <property type="match status" value="1"/>
</dbReference>
<feature type="chain" id="PRO_5006406193" evidence="10">
    <location>
        <begin position="31"/>
        <end position="426"/>
    </location>
</feature>
<feature type="domain" description="Peptidase S11 D-alanyl-D-alanine carboxypeptidase A N-terminal" evidence="11">
    <location>
        <begin position="30"/>
        <end position="284"/>
    </location>
</feature>
<keyword evidence="13" id="KW-1185">Reference proteome</keyword>
<evidence type="ECO:0000256" key="4">
    <source>
        <dbReference type="ARBA" id="ARBA00022960"/>
    </source>
</evidence>
<evidence type="ECO:0000313" key="12">
    <source>
        <dbReference type="EMBL" id="KRK74048.1"/>
    </source>
</evidence>
<dbReference type="OrthoDB" id="9791132at2"/>
<sequence>MSVIKWKRFIVAAVIALATLVGVAPHPAQADTTIDAKAAIAIDAQSGKILAANNASTPLPIASMSKLVSIYLVREAIKAGRLQWTDTATPDANLVKISRNKALSNVALSANTKYTVRTLYEASLIESANAAVMLLGNAVAGNQTKFVAMMNAKLKEWGITDAHIVNASGLVNKEIGPDKLAGTSDTDENQMSASDMAQVAQHLIADFPDVLTTTATRQLTFAKGTSDQAEMTSWNLLLKGQKDYEADLPVDGLKTGTGDKAGDCFVGTVNKAGMRVITVVMHANGKQSDRRFIQTAKLMKQVYADWHAITIPAGTRISGVKTAKLVRGTITRVPVATMAATRVVVPTAVTAQTVLGQWVQRHALSAPLARGTVAGAISLAADGEARGYVGANQAPRVAVQTTRRVKKGNLFVLIWRGVQEYFGDLF</sequence>
<evidence type="ECO:0000256" key="1">
    <source>
        <dbReference type="ARBA" id="ARBA00007164"/>
    </source>
</evidence>
<dbReference type="RefSeq" id="WP_056950295.1">
    <property type="nucleotide sequence ID" value="NZ_AZDJ01000003.1"/>
</dbReference>
<feature type="signal peptide" evidence="10">
    <location>
        <begin position="1"/>
        <end position="30"/>
    </location>
</feature>
<dbReference type="GO" id="GO:0009252">
    <property type="term" value="P:peptidoglycan biosynthetic process"/>
    <property type="evidence" value="ECO:0007669"/>
    <property type="project" value="UniProtKB-KW"/>
</dbReference>
<evidence type="ECO:0000256" key="6">
    <source>
        <dbReference type="ARBA" id="ARBA00023316"/>
    </source>
</evidence>
<dbReference type="SUPFAM" id="SSF56601">
    <property type="entry name" value="beta-lactamase/transpeptidase-like"/>
    <property type="match status" value="1"/>
</dbReference>
<feature type="active site" evidence="7">
    <location>
        <position position="127"/>
    </location>
</feature>
<dbReference type="AlphaFoldDB" id="A0A0R1JRT8"/>
<dbReference type="PANTHER" id="PTHR21581">
    <property type="entry name" value="D-ALANYL-D-ALANINE CARBOXYPEPTIDASE"/>
    <property type="match status" value="1"/>
</dbReference>
<dbReference type="GO" id="GO:0071555">
    <property type="term" value="P:cell wall organization"/>
    <property type="evidence" value="ECO:0007669"/>
    <property type="project" value="UniProtKB-KW"/>
</dbReference>
<dbReference type="EMBL" id="AZDJ01000003">
    <property type="protein sequence ID" value="KRK74048.1"/>
    <property type="molecule type" value="Genomic_DNA"/>
</dbReference>
<keyword evidence="12" id="KW-0121">Carboxypeptidase</keyword>
<keyword evidence="12" id="KW-0645">Protease</keyword>
<evidence type="ECO:0000256" key="8">
    <source>
        <dbReference type="PIRSR" id="PIRSR618044-2"/>
    </source>
</evidence>
<keyword evidence="3" id="KW-0378">Hydrolase</keyword>
<feature type="binding site" evidence="8">
    <location>
        <position position="254"/>
    </location>
    <ligand>
        <name>substrate</name>
    </ligand>
</feature>
<dbReference type="PATRIC" id="fig|1291734.4.peg.1936"/>
<evidence type="ECO:0000256" key="7">
    <source>
        <dbReference type="PIRSR" id="PIRSR618044-1"/>
    </source>
</evidence>
<keyword evidence="6" id="KW-0961">Cell wall biogenesis/degradation</keyword>
<feature type="active site" description="Acyl-ester intermediate" evidence="7">
    <location>
        <position position="63"/>
    </location>
</feature>
<dbReference type="InterPro" id="IPR001967">
    <property type="entry name" value="Peptidase_S11_N"/>
</dbReference>
<gene>
    <name evidence="12" type="ORF">FD02_GL001886</name>
</gene>
<evidence type="ECO:0000313" key="13">
    <source>
        <dbReference type="Proteomes" id="UP000051804"/>
    </source>
</evidence>
<evidence type="ECO:0000256" key="3">
    <source>
        <dbReference type="ARBA" id="ARBA00022801"/>
    </source>
</evidence>
<dbReference type="GO" id="GO:0006508">
    <property type="term" value="P:proteolysis"/>
    <property type="evidence" value="ECO:0007669"/>
    <property type="project" value="InterPro"/>
</dbReference>
<evidence type="ECO:0000256" key="2">
    <source>
        <dbReference type="ARBA" id="ARBA00022729"/>
    </source>
</evidence>
<keyword evidence="5" id="KW-0573">Peptidoglycan synthesis</keyword>
<reference evidence="12 13" key="1">
    <citation type="journal article" date="2015" name="Genome Announc.">
        <title>Expanding the biotechnology potential of lactobacilli through comparative genomics of 213 strains and associated genera.</title>
        <authorList>
            <person name="Sun Z."/>
            <person name="Harris H.M."/>
            <person name="McCann A."/>
            <person name="Guo C."/>
            <person name="Argimon S."/>
            <person name="Zhang W."/>
            <person name="Yang X."/>
            <person name="Jeffery I.B."/>
            <person name="Cooney J.C."/>
            <person name="Kagawa T.F."/>
            <person name="Liu W."/>
            <person name="Song Y."/>
            <person name="Salvetti E."/>
            <person name="Wrobel A."/>
            <person name="Rasinkangas P."/>
            <person name="Parkhill J."/>
            <person name="Rea M.C."/>
            <person name="O'Sullivan O."/>
            <person name="Ritari J."/>
            <person name="Douillard F.P."/>
            <person name="Paul Ross R."/>
            <person name="Yang R."/>
            <person name="Briner A.E."/>
            <person name="Felis G.E."/>
            <person name="de Vos W.M."/>
            <person name="Barrangou R."/>
            <person name="Klaenhammer T.R."/>
            <person name="Caufield P.W."/>
            <person name="Cui Y."/>
            <person name="Zhang H."/>
            <person name="O'Toole P.W."/>
        </authorList>
    </citation>
    <scope>NUCLEOTIDE SEQUENCE [LARGE SCALE GENOMIC DNA]</scope>
    <source>
        <strain evidence="12 13">JCM 17158</strain>
    </source>
</reference>
<evidence type="ECO:0000259" key="11">
    <source>
        <dbReference type="Pfam" id="PF00768"/>
    </source>
</evidence>
<dbReference type="Proteomes" id="UP000051804">
    <property type="component" value="Unassembled WGS sequence"/>
</dbReference>
<name>A0A0R1JRT8_9LACO</name>
<evidence type="ECO:0000256" key="9">
    <source>
        <dbReference type="RuleBase" id="RU004016"/>
    </source>
</evidence>
<comment type="caution">
    <text evidence="12">The sequence shown here is derived from an EMBL/GenBank/DDBJ whole genome shotgun (WGS) entry which is preliminary data.</text>
</comment>
<dbReference type="STRING" id="1291734.FD02_GL001886"/>
<dbReference type="PANTHER" id="PTHR21581:SF11">
    <property type="entry name" value="D-ALANYL-D-ALANINE CARBOXYPEPTIDASE DACA"/>
    <property type="match status" value="1"/>
</dbReference>
<keyword evidence="2 10" id="KW-0732">Signal</keyword>
<evidence type="ECO:0000256" key="5">
    <source>
        <dbReference type="ARBA" id="ARBA00022984"/>
    </source>
</evidence>
<dbReference type="InterPro" id="IPR018044">
    <property type="entry name" value="Peptidase_S11"/>
</dbReference>
<dbReference type="GO" id="GO:0008360">
    <property type="term" value="P:regulation of cell shape"/>
    <property type="evidence" value="ECO:0007669"/>
    <property type="project" value="UniProtKB-KW"/>
</dbReference>
<evidence type="ECO:0000256" key="10">
    <source>
        <dbReference type="SAM" id="SignalP"/>
    </source>
</evidence>
<keyword evidence="4" id="KW-0133">Cell shape</keyword>
<dbReference type="GO" id="GO:0009002">
    <property type="term" value="F:serine-type D-Ala-D-Ala carboxypeptidase activity"/>
    <property type="evidence" value="ECO:0007669"/>
    <property type="project" value="InterPro"/>
</dbReference>
<dbReference type="PRINTS" id="PR00725">
    <property type="entry name" value="DADACBPTASE1"/>
</dbReference>
<accession>A0A0R1JRT8</accession>
<dbReference type="InterPro" id="IPR012338">
    <property type="entry name" value="Beta-lactam/transpept-like"/>
</dbReference>
<proteinExistence type="inferred from homology"/>